<evidence type="ECO:0000313" key="4">
    <source>
        <dbReference type="Proteomes" id="UP000181790"/>
    </source>
</evidence>
<dbReference type="EMBL" id="MORL01000009">
    <property type="protein sequence ID" value="OIN57865.1"/>
    <property type="molecule type" value="Genomic_DNA"/>
</dbReference>
<dbReference type="OrthoDB" id="9800940at2"/>
<keyword evidence="4" id="KW-1185">Reference proteome</keyword>
<accession>A0A1S2VHZ8</accession>
<dbReference type="InterPro" id="IPR001279">
    <property type="entry name" value="Metallo-B-lactamas"/>
</dbReference>
<feature type="chain" id="PRO_5010193233" evidence="1">
    <location>
        <begin position="19"/>
        <end position="309"/>
    </location>
</feature>
<gene>
    <name evidence="3" type="ORF">BLX24_17365</name>
</gene>
<sequence>MKSFFSGLFLLLQVSVLAQSTDQPFLLVLGVAQDGGYPQAGCEKSCCAPVWANPPLERYVSCLGLVEPASGKRWLFDATPDFREQLRWLQQTSPAPATKPLDGIFITHGHIGHYSGLMHLGREVMGAQQVKVYAMPQMQGFVRQFGPWNQLLKLSNIALQPLKADSTLQISQGLRVTPLLVPHRAEYTETVGYRIEGPNRKAVFIPDIDKWEQWERPIEAIIQANDYVLIDATFFADGEIPGRPMKEIPHPFVQETMERLAKLPLTERGKVYFIHLNHTNPALQKGSPAQQLIEKNGFHLAEQGQRLGL</sequence>
<dbReference type="PANTHER" id="PTHR42663:SF6">
    <property type="entry name" value="HYDROLASE C777.06C-RELATED"/>
    <property type="match status" value="1"/>
</dbReference>
<evidence type="ECO:0000256" key="1">
    <source>
        <dbReference type="SAM" id="SignalP"/>
    </source>
</evidence>
<feature type="signal peptide" evidence="1">
    <location>
        <begin position="1"/>
        <end position="18"/>
    </location>
</feature>
<dbReference type="RefSeq" id="WP_071504455.1">
    <property type="nucleotide sequence ID" value="NZ_MORL01000009.1"/>
</dbReference>
<comment type="caution">
    <text evidence="3">The sequence shown here is derived from an EMBL/GenBank/DDBJ whole genome shotgun (WGS) entry which is preliminary data.</text>
</comment>
<feature type="domain" description="Metallo-beta-lactamase" evidence="2">
    <location>
        <begin position="73"/>
        <end position="275"/>
    </location>
</feature>
<proteinExistence type="predicted"/>
<evidence type="ECO:0000313" key="3">
    <source>
        <dbReference type="EMBL" id="OIN57865.1"/>
    </source>
</evidence>
<dbReference type="InterPro" id="IPR036866">
    <property type="entry name" value="RibonucZ/Hydroxyglut_hydro"/>
</dbReference>
<dbReference type="SUPFAM" id="SSF56281">
    <property type="entry name" value="Metallo-hydrolase/oxidoreductase"/>
    <property type="match status" value="1"/>
</dbReference>
<evidence type="ECO:0000259" key="2">
    <source>
        <dbReference type="Pfam" id="PF12706"/>
    </source>
</evidence>
<dbReference type="Pfam" id="PF12706">
    <property type="entry name" value="Lactamase_B_2"/>
    <property type="match status" value="1"/>
</dbReference>
<name>A0A1S2VHZ8_9BACT</name>
<keyword evidence="1" id="KW-0732">Signal</keyword>
<protein>
    <submittedName>
        <fullName evidence="3">Pyrroloquinoline quinone biosynthesis protein PqqB</fullName>
    </submittedName>
</protein>
<dbReference type="AlphaFoldDB" id="A0A1S2VHZ8"/>
<organism evidence="3 4">
    <name type="scientific">Arsenicibacter rosenii</name>
    <dbReference type="NCBI Taxonomy" id="1750698"/>
    <lineage>
        <taxon>Bacteria</taxon>
        <taxon>Pseudomonadati</taxon>
        <taxon>Bacteroidota</taxon>
        <taxon>Cytophagia</taxon>
        <taxon>Cytophagales</taxon>
        <taxon>Spirosomataceae</taxon>
        <taxon>Arsenicibacter</taxon>
    </lineage>
</organism>
<dbReference type="PANTHER" id="PTHR42663">
    <property type="entry name" value="HYDROLASE C777.06C-RELATED-RELATED"/>
    <property type="match status" value="1"/>
</dbReference>
<dbReference type="Proteomes" id="UP000181790">
    <property type="component" value="Unassembled WGS sequence"/>
</dbReference>
<dbReference type="Gene3D" id="3.60.15.10">
    <property type="entry name" value="Ribonuclease Z/Hydroxyacylglutathione hydrolase-like"/>
    <property type="match status" value="1"/>
</dbReference>
<reference evidence="3 4" key="1">
    <citation type="submission" date="2016-10" db="EMBL/GenBank/DDBJ databases">
        <title>Arsenicibacter rosenii gen. nov., sp. nov., an efficient arsenic-methylating bacterium isolated from an arsenic-contaminated paddy soil.</title>
        <authorList>
            <person name="Huang K."/>
        </authorList>
    </citation>
    <scope>NUCLEOTIDE SEQUENCE [LARGE SCALE GENOMIC DNA]</scope>
    <source>
        <strain evidence="3 4">SM-1</strain>
    </source>
</reference>